<dbReference type="SUPFAM" id="SSF51395">
    <property type="entry name" value="FMN-linked oxidoreductases"/>
    <property type="match status" value="1"/>
</dbReference>
<feature type="domain" description="C3H1-type" evidence="27">
    <location>
        <begin position="108"/>
        <end position="145"/>
    </location>
</feature>
<dbReference type="PROSITE" id="PS01136">
    <property type="entry name" value="UPF0034"/>
    <property type="match status" value="1"/>
</dbReference>
<keyword evidence="17 25" id="KW-0520">NAD</keyword>
<dbReference type="EC" id="1.3.1.89" evidence="4 25"/>
<dbReference type="GO" id="GO:0008270">
    <property type="term" value="F:zinc ion binding"/>
    <property type="evidence" value="ECO:0007669"/>
    <property type="project" value="UniProtKB-KW"/>
</dbReference>
<evidence type="ECO:0000313" key="28">
    <source>
        <dbReference type="EMBL" id="ODQ64962.1"/>
    </source>
</evidence>
<keyword evidence="7 25" id="KW-0285">Flavoprotein</keyword>
<keyword evidence="12" id="KW-0677">Repeat</keyword>
<comment type="catalytic activity">
    <reaction evidence="20">
        <text>5,6-dihydrouridine(47) in tRNA + NAD(+) = uridine(47) in tRNA + NADH + H(+)</text>
        <dbReference type="Rhea" id="RHEA:53364"/>
        <dbReference type="Rhea" id="RHEA-COMP:13539"/>
        <dbReference type="Rhea" id="RHEA-COMP:13540"/>
        <dbReference type="ChEBI" id="CHEBI:15378"/>
        <dbReference type="ChEBI" id="CHEBI:57540"/>
        <dbReference type="ChEBI" id="CHEBI:57945"/>
        <dbReference type="ChEBI" id="CHEBI:65315"/>
        <dbReference type="ChEBI" id="CHEBI:74443"/>
        <dbReference type="EC" id="1.3.1.89"/>
    </reaction>
    <physiologicalReaction direction="right-to-left" evidence="20">
        <dbReference type="Rhea" id="RHEA:53366"/>
    </physiologicalReaction>
</comment>
<evidence type="ECO:0000256" key="16">
    <source>
        <dbReference type="ARBA" id="ARBA00023002"/>
    </source>
</evidence>
<dbReference type="CDD" id="cd02801">
    <property type="entry name" value="DUS_like_FMN"/>
    <property type="match status" value="1"/>
</dbReference>
<comment type="catalytic activity">
    <reaction evidence="23">
        <text>5,6-dihydrouridine(47) in tRNA + NADP(+) = uridine(47) in tRNA + NADPH + H(+)</text>
        <dbReference type="Rhea" id="RHEA:53360"/>
        <dbReference type="Rhea" id="RHEA-COMP:13539"/>
        <dbReference type="Rhea" id="RHEA-COMP:13540"/>
        <dbReference type="ChEBI" id="CHEBI:15378"/>
        <dbReference type="ChEBI" id="CHEBI:57783"/>
        <dbReference type="ChEBI" id="CHEBI:58349"/>
        <dbReference type="ChEBI" id="CHEBI:65315"/>
        <dbReference type="ChEBI" id="CHEBI:74443"/>
        <dbReference type="EC" id="1.3.1.89"/>
    </reaction>
    <physiologicalReaction direction="right-to-left" evidence="23">
        <dbReference type="Rhea" id="RHEA:53362"/>
    </physiologicalReaction>
</comment>
<evidence type="ECO:0000256" key="15">
    <source>
        <dbReference type="ARBA" id="ARBA00022857"/>
    </source>
</evidence>
<evidence type="ECO:0000256" key="20">
    <source>
        <dbReference type="ARBA" id="ARBA00048266"/>
    </source>
</evidence>
<keyword evidence="18" id="KW-0539">Nucleus</keyword>
<dbReference type="InterPro" id="IPR018517">
    <property type="entry name" value="tRNA_hU_synthase_CS"/>
</dbReference>
<keyword evidence="14 24" id="KW-0862">Zinc</keyword>
<evidence type="ECO:0000256" key="2">
    <source>
        <dbReference type="ARBA" id="ARBA00004123"/>
    </source>
</evidence>
<dbReference type="GO" id="GO:0003723">
    <property type="term" value="F:RNA binding"/>
    <property type="evidence" value="ECO:0007669"/>
    <property type="project" value="TreeGrafter"/>
</dbReference>
<evidence type="ECO:0000256" key="12">
    <source>
        <dbReference type="ARBA" id="ARBA00022737"/>
    </source>
</evidence>
<keyword evidence="13 24" id="KW-0863">Zinc-finger</keyword>
<comment type="catalytic activity">
    <reaction evidence="21">
        <text>a 5,6-dihydrouridine in mRNA + NAD(+) = a uridine in mRNA + NADH + H(+)</text>
        <dbReference type="Rhea" id="RHEA:69851"/>
        <dbReference type="Rhea" id="RHEA-COMP:14658"/>
        <dbReference type="Rhea" id="RHEA-COMP:17789"/>
        <dbReference type="ChEBI" id="CHEBI:15378"/>
        <dbReference type="ChEBI" id="CHEBI:57540"/>
        <dbReference type="ChEBI" id="CHEBI:57945"/>
        <dbReference type="ChEBI" id="CHEBI:65315"/>
        <dbReference type="ChEBI" id="CHEBI:74443"/>
    </reaction>
    <physiologicalReaction direction="right-to-left" evidence="21">
        <dbReference type="Rhea" id="RHEA:69853"/>
    </physiologicalReaction>
</comment>
<keyword evidence="11 24" id="KW-0479">Metal-binding</keyword>
<dbReference type="FunFam" id="3.20.20.70:FF:000145">
    <property type="entry name" value="tRNA-dihydrouridine(47) synthase [NAD(P)(+)]"/>
    <property type="match status" value="1"/>
</dbReference>
<evidence type="ECO:0000256" key="5">
    <source>
        <dbReference type="ARBA" id="ARBA00022143"/>
    </source>
</evidence>
<comment type="function">
    <text evidence="19">Catalyzes the synthesis of dihydrouridine, a modified base found in the D-loop of most tRNAs. Specifically modifies U47 in cytoplasmic tRNAs. Catalyzes the synthesis of dihydrouridine in some mRNAs, thereby affecting their translation.</text>
</comment>
<evidence type="ECO:0000256" key="3">
    <source>
        <dbReference type="ARBA" id="ARBA00004496"/>
    </source>
</evidence>
<evidence type="ECO:0000256" key="21">
    <source>
        <dbReference type="ARBA" id="ARBA00048342"/>
    </source>
</evidence>
<evidence type="ECO:0000256" key="26">
    <source>
        <dbReference type="SAM" id="MobiDB-lite"/>
    </source>
</evidence>
<feature type="zinc finger region" description="C3H1-type" evidence="24">
    <location>
        <begin position="108"/>
        <end position="145"/>
    </location>
</feature>
<dbReference type="PANTHER" id="PTHR45846:SF1">
    <property type="entry name" value="TRNA-DIHYDROURIDINE(47) SYNTHASE [NAD(P)(+)]-LIKE"/>
    <property type="match status" value="1"/>
</dbReference>
<dbReference type="OrthoDB" id="259935at2759"/>
<reference evidence="28 29" key="1">
    <citation type="journal article" date="2016" name="Proc. Natl. Acad. Sci. U.S.A.">
        <title>Comparative genomics of biotechnologically important yeasts.</title>
        <authorList>
            <person name="Riley R."/>
            <person name="Haridas S."/>
            <person name="Wolfe K.H."/>
            <person name="Lopes M.R."/>
            <person name="Hittinger C.T."/>
            <person name="Goeker M."/>
            <person name="Salamov A.A."/>
            <person name="Wisecaver J.H."/>
            <person name="Long T.M."/>
            <person name="Calvey C.H."/>
            <person name="Aerts A.L."/>
            <person name="Barry K.W."/>
            <person name="Choi C."/>
            <person name="Clum A."/>
            <person name="Coughlan A.Y."/>
            <person name="Deshpande S."/>
            <person name="Douglass A.P."/>
            <person name="Hanson S.J."/>
            <person name="Klenk H.-P."/>
            <person name="LaButti K.M."/>
            <person name="Lapidus A."/>
            <person name="Lindquist E.A."/>
            <person name="Lipzen A.M."/>
            <person name="Meier-Kolthoff J.P."/>
            <person name="Ohm R.A."/>
            <person name="Otillar R.P."/>
            <person name="Pangilinan J.L."/>
            <person name="Peng Y."/>
            <person name="Rokas A."/>
            <person name="Rosa C.A."/>
            <person name="Scheuner C."/>
            <person name="Sibirny A.A."/>
            <person name="Slot J.C."/>
            <person name="Stielow J.B."/>
            <person name="Sun H."/>
            <person name="Kurtzman C.P."/>
            <person name="Blackwell M."/>
            <person name="Grigoriev I.V."/>
            <person name="Jeffries T.W."/>
        </authorList>
    </citation>
    <scope>NUCLEOTIDE SEQUENCE [LARGE SCALE GENOMIC DNA]</scope>
    <source>
        <strain evidence="28 29">DSM 6958</strain>
    </source>
</reference>
<protein>
    <recommendedName>
        <fullName evidence="5 25">tRNA-dihydrouridine(47) synthase [NAD(P)(+)]</fullName>
        <ecNumber evidence="4 25">1.3.1.89</ecNumber>
    </recommendedName>
    <alternativeName>
        <fullName evidence="25">tRNA-dihydrouridine synthase 3</fullName>
    </alternativeName>
</protein>
<dbReference type="Pfam" id="PF01207">
    <property type="entry name" value="Dus"/>
    <property type="match status" value="1"/>
</dbReference>
<keyword evidence="16 25" id="KW-0560">Oxidoreductase</keyword>
<dbReference type="GO" id="GO:0102265">
    <property type="term" value="F:tRNA-dihydrouridine47 synthase activity"/>
    <property type="evidence" value="ECO:0007669"/>
    <property type="project" value="UniProtKB-EC"/>
</dbReference>
<evidence type="ECO:0000256" key="10">
    <source>
        <dbReference type="ARBA" id="ARBA00022694"/>
    </source>
</evidence>
<dbReference type="GO" id="GO:0106414">
    <property type="term" value="F:mRNA dihydrouridine synthase activity"/>
    <property type="evidence" value="ECO:0007669"/>
    <property type="project" value="RHEA"/>
</dbReference>
<proteinExistence type="inferred from homology"/>
<dbReference type="GO" id="GO:0005737">
    <property type="term" value="C:cytoplasm"/>
    <property type="evidence" value="ECO:0007669"/>
    <property type="project" value="UniProtKB-SubCell"/>
</dbReference>
<dbReference type="PROSITE" id="PS50103">
    <property type="entry name" value="ZF_C3H1"/>
    <property type="match status" value="1"/>
</dbReference>
<accession>A0A1E3PJ64</accession>
<dbReference type="InterPro" id="IPR000571">
    <property type="entry name" value="Znf_CCCH"/>
</dbReference>
<keyword evidence="10 25" id="KW-0819">tRNA processing</keyword>
<keyword evidence="29" id="KW-1185">Reference proteome</keyword>
<comment type="cofactor">
    <cofactor evidence="1 25">
        <name>FMN</name>
        <dbReference type="ChEBI" id="CHEBI:58210"/>
    </cofactor>
</comment>
<evidence type="ECO:0000256" key="17">
    <source>
        <dbReference type="ARBA" id="ARBA00023027"/>
    </source>
</evidence>
<dbReference type="GO" id="GO:0005634">
    <property type="term" value="C:nucleus"/>
    <property type="evidence" value="ECO:0007669"/>
    <property type="project" value="UniProtKB-SubCell"/>
</dbReference>
<evidence type="ECO:0000256" key="13">
    <source>
        <dbReference type="ARBA" id="ARBA00022771"/>
    </source>
</evidence>
<comment type="catalytic activity">
    <reaction evidence="22">
        <text>a 5,6-dihydrouridine in mRNA + NADP(+) = a uridine in mRNA + NADPH + H(+)</text>
        <dbReference type="Rhea" id="RHEA:69855"/>
        <dbReference type="Rhea" id="RHEA-COMP:14658"/>
        <dbReference type="Rhea" id="RHEA-COMP:17789"/>
        <dbReference type="ChEBI" id="CHEBI:15378"/>
        <dbReference type="ChEBI" id="CHEBI:57783"/>
        <dbReference type="ChEBI" id="CHEBI:58349"/>
        <dbReference type="ChEBI" id="CHEBI:65315"/>
        <dbReference type="ChEBI" id="CHEBI:74443"/>
    </reaction>
    <physiologicalReaction direction="right-to-left" evidence="22">
        <dbReference type="Rhea" id="RHEA:69857"/>
    </physiologicalReaction>
</comment>
<evidence type="ECO:0000256" key="18">
    <source>
        <dbReference type="ARBA" id="ARBA00023242"/>
    </source>
</evidence>
<evidence type="ECO:0000256" key="1">
    <source>
        <dbReference type="ARBA" id="ARBA00001917"/>
    </source>
</evidence>
<evidence type="ECO:0000256" key="9">
    <source>
        <dbReference type="ARBA" id="ARBA00022664"/>
    </source>
</evidence>
<evidence type="ECO:0000256" key="24">
    <source>
        <dbReference type="PROSITE-ProRule" id="PRU00723"/>
    </source>
</evidence>
<name>A0A1E3PJ64_9ASCO</name>
<evidence type="ECO:0000313" key="29">
    <source>
        <dbReference type="Proteomes" id="UP000095009"/>
    </source>
</evidence>
<evidence type="ECO:0000256" key="22">
    <source>
        <dbReference type="ARBA" id="ARBA00049447"/>
    </source>
</evidence>
<keyword evidence="15 25" id="KW-0521">NADP</keyword>
<dbReference type="InterPro" id="IPR035587">
    <property type="entry name" value="DUS-like_FMN-bd"/>
</dbReference>
<gene>
    <name evidence="28" type="ORF">NADFUDRAFT_25930</name>
</gene>
<dbReference type="STRING" id="857566.A0A1E3PJ64"/>
<keyword evidence="6" id="KW-0963">Cytoplasm</keyword>
<evidence type="ECO:0000256" key="7">
    <source>
        <dbReference type="ARBA" id="ARBA00022630"/>
    </source>
</evidence>
<organism evidence="28 29">
    <name type="scientific">Nadsonia fulvescens var. elongata DSM 6958</name>
    <dbReference type="NCBI Taxonomy" id="857566"/>
    <lineage>
        <taxon>Eukaryota</taxon>
        <taxon>Fungi</taxon>
        <taxon>Dikarya</taxon>
        <taxon>Ascomycota</taxon>
        <taxon>Saccharomycotina</taxon>
        <taxon>Dipodascomycetes</taxon>
        <taxon>Dipodascales</taxon>
        <taxon>Dipodascales incertae sedis</taxon>
        <taxon>Nadsonia</taxon>
    </lineage>
</organism>
<dbReference type="Pfam" id="PF25585">
    <property type="entry name" value="zf-CCCH_DUS3L"/>
    <property type="match status" value="1"/>
</dbReference>
<keyword evidence="9" id="KW-0507">mRNA processing</keyword>
<dbReference type="InterPro" id="IPR013785">
    <property type="entry name" value="Aldolase_TIM"/>
</dbReference>
<evidence type="ECO:0000256" key="14">
    <source>
        <dbReference type="ARBA" id="ARBA00022833"/>
    </source>
</evidence>
<dbReference type="PANTHER" id="PTHR45846">
    <property type="entry name" value="TRNA-DIHYDROURIDINE(47) SYNTHASE [NAD(P)(+)]-LIKE"/>
    <property type="match status" value="1"/>
</dbReference>
<dbReference type="Proteomes" id="UP000095009">
    <property type="component" value="Unassembled WGS sequence"/>
</dbReference>
<dbReference type="GO" id="GO:0006397">
    <property type="term" value="P:mRNA processing"/>
    <property type="evidence" value="ECO:0007669"/>
    <property type="project" value="UniProtKB-KW"/>
</dbReference>
<evidence type="ECO:0000256" key="19">
    <source>
        <dbReference type="ARBA" id="ARBA00045934"/>
    </source>
</evidence>
<feature type="compositionally biased region" description="Basic residues" evidence="26">
    <location>
        <begin position="91"/>
        <end position="105"/>
    </location>
</feature>
<evidence type="ECO:0000259" key="27">
    <source>
        <dbReference type="PROSITE" id="PS50103"/>
    </source>
</evidence>
<dbReference type="AlphaFoldDB" id="A0A1E3PJ64"/>
<comment type="subcellular location">
    <subcellularLocation>
        <location evidence="3">Cytoplasm</location>
    </subcellularLocation>
    <subcellularLocation>
        <location evidence="2">Nucleus</location>
    </subcellularLocation>
</comment>
<feature type="region of interest" description="Disordered" evidence="26">
    <location>
        <begin position="29"/>
        <end position="105"/>
    </location>
</feature>
<evidence type="ECO:0000256" key="23">
    <source>
        <dbReference type="ARBA" id="ARBA00049513"/>
    </source>
</evidence>
<dbReference type="GO" id="GO:0050660">
    <property type="term" value="F:flavin adenine dinucleotide binding"/>
    <property type="evidence" value="ECO:0007669"/>
    <property type="project" value="UniProtKB-UniRule"/>
</dbReference>
<evidence type="ECO:0000256" key="4">
    <source>
        <dbReference type="ARBA" id="ARBA00012376"/>
    </source>
</evidence>
<dbReference type="EMBL" id="KV454410">
    <property type="protein sequence ID" value="ODQ64962.1"/>
    <property type="molecule type" value="Genomic_DNA"/>
</dbReference>
<comment type="similarity">
    <text evidence="25">Belongs to the dus family. Dus3 subfamily.</text>
</comment>
<evidence type="ECO:0000256" key="6">
    <source>
        <dbReference type="ARBA" id="ARBA00022490"/>
    </source>
</evidence>
<evidence type="ECO:0000256" key="25">
    <source>
        <dbReference type="RuleBase" id="RU291113"/>
    </source>
</evidence>
<evidence type="ECO:0000256" key="8">
    <source>
        <dbReference type="ARBA" id="ARBA00022643"/>
    </source>
</evidence>
<sequence>MDSANPSPNSPPSKKIKLNDALVNLTATEVPAPVPVAAPVASGPRPRQPGVAPIKPEYLLPNEPNSRANVVFDDDAAEQASSKDGDSKNNGKNKKRGQNKNRRLHQGRDTVSLCEFIKLAAEVATPKATPTCPYGAGCKYEHDLSVYVAAKPVDLDGVCPVFSVIGWCPSGLKCRWLGSHFDSINQKLVINDTKRAATKDISSENGRLNGQVLNDLQRKKYVFEKSDEIVKYLDKVIDFNQEKRQATKDSMAQHVEVPIYFAAEKKRLDLRGKYIVSPLTTVGNLPYRRLMRTLGANHTYGEMALSLPLIQGQKSEWALTRSHAEENNAFGVQITAGKHWQAIKATEAISDLVGGGLAEINLNCGCPIDLVYRAGAGSALMDNAGKLARIVRGMSAASGDIPITVKIRTGTKDSNPTAISLANRLINDGQTAAITLHGRSRQQRYSKSADWNYIGEVAKTVKELGQAKVEEDSRAVRPWVVGNGDCYTWEDWHNAVDNHGVDSVMVARGALIKPWIFEEIDSKQYIDKSATERLEYIKQYCNFGLEHWGSDEYGINQTRRFLCEFMSFTHRYVPIGLLEYMPPKMNDRPGNWKGRNELETLLGSNDYKDWVKISEMFLGPVGDGFDFKPKHKSNAF</sequence>
<keyword evidence="8 25" id="KW-0288">FMN</keyword>
<evidence type="ECO:0000256" key="11">
    <source>
        <dbReference type="ARBA" id="ARBA00022723"/>
    </source>
</evidence>
<dbReference type="Gene3D" id="3.20.20.70">
    <property type="entry name" value="Aldolase class I"/>
    <property type="match status" value="1"/>
</dbReference>